<reference evidence="3 4" key="1">
    <citation type="submission" date="2024-03" db="EMBL/GenBank/DDBJ databases">
        <title>Ignisphaera cupida sp. nov., a hyperthermophilic hydrolytic archaeon from a hot spring of Kamchatka, and proposal of Ignisphaeraceae fam. nov.</title>
        <authorList>
            <person name="Podosokorskaya O.A."/>
            <person name="Elcheninov A.G."/>
            <person name="Maltseva A.I."/>
            <person name="Zayulina K.S."/>
            <person name="Novikov A."/>
            <person name="Merkel A.Y."/>
        </authorList>
    </citation>
    <scope>NUCLEOTIDE SEQUENCE [LARGE SCALE GENOMIC DNA]</scope>
    <source>
        <strain evidence="3 4">38H-sp</strain>
    </source>
</reference>
<keyword evidence="4" id="KW-1185">Reference proteome</keyword>
<dbReference type="Gene3D" id="2.130.10.10">
    <property type="entry name" value="YVTN repeat-like/Quinoprotein amine dehydrogenase"/>
    <property type="match status" value="1"/>
</dbReference>
<dbReference type="Pfam" id="PF04773">
    <property type="entry name" value="FecR"/>
    <property type="match status" value="1"/>
</dbReference>
<name>A0ABU9UA11_9SPIR</name>
<evidence type="ECO:0000313" key="3">
    <source>
        <dbReference type="EMBL" id="MEM5947502.1"/>
    </source>
</evidence>
<proteinExistence type="predicted"/>
<sequence>MKKMYLLLVIFTIILLFSCSKTDKESISQPVVEETPVEEISLPETGEVSVIYVEGNVYYKQDENWEPVFIGDILTLGDEIKTEDGICELQFGERAVVRLDYNTVVAMERLVGSGGDMDARVGVSEGSLVAKVEKLVGNERFKVRTPTTTCGVRGTAFRVKTDKEGKTQLAVKEGAVRVIPAPIDMDVVKDKAEIAGEEMVALVAEIEDNAPLVLPDQEIKIEPEEAKQTAEVIAKVKAVVNSEAIKKANDNPEKKEILDKIEKQDMELVEPAEPVKAVESAVSENISVSRDEIKKSSVYFASVKEDINPISDEHKEALEAADEMKVYAAVEIEKEQKKPVAFLLEVEPRDSEIIINGIGKISGGKFQKLFDPGTSLSVSIRREGYIGQTLDIDLPDSGGKSIKVKLKKEEKPLMDIMLKAEPSDARIFINNKNVAQGEYTSKIKKGEKLSVRIEKEGYRTETLQLDVSNNISKKIVLVPEEKSLSIRLTVEPTEAEIYIGDELVGKGFAEISGKKGDSLNIEVKANGYQPERLSLELADNLPAEKKIVLKKQRESIKVKVSPEDAKIFLGKREVGTGEADIKPDSNNIELIVKRPGYAPHAFNLSETQEDIINVVLTPRPLVASKQIPGAKTFVRSIVGNRGTIIGVDKTGTIWAVSSEGRLLWSFPTKNNNNENILPVINKDRVYVSGPKEFVILDIISGAPVYRQDLTGKAAHIFGRHIVADENILLYPEDDRLLVLNASTGQKHREISLPESSRMSPAIINGYAYIVTERGKLLKISLKDNNIESVDTSLVQPVAISPVVKGDSLYVIDRRGTLMSLDTKSLSLSWKNKITGDLSSFTEPVVGEKIYIFNEHKIYAVSPADGKVSYTISGAAASPAITGSLLVYPSEDGKLKLCEQSSGATLAELYMGEAASAAPHARGEWIYVPTASGKIYIYNIAHYLK</sequence>
<evidence type="ECO:0000313" key="4">
    <source>
        <dbReference type="Proteomes" id="UP001466331"/>
    </source>
</evidence>
<dbReference type="Gene3D" id="2.60.120.1440">
    <property type="match status" value="1"/>
</dbReference>
<dbReference type="RefSeq" id="WP_420068950.1">
    <property type="nucleotide sequence ID" value="NZ_JBCHKQ010000001.1"/>
</dbReference>
<organism evidence="3 4">
    <name type="scientific">Rarispira pelagica</name>
    <dbReference type="NCBI Taxonomy" id="3141764"/>
    <lineage>
        <taxon>Bacteria</taxon>
        <taxon>Pseudomonadati</taxon>
        <taxon>Spirochaetota</taxon>
        <taxon>Spirochaetia</taxon>
        <taxon>Winmispirales</taxon>
        <taxon>Winmispiraceae</taxon>
        <taxon>Rarispira</taxon>
    </lineage>
</organism>
<dbReference type="PANTHER" id="PTHR38731:SF1">
    <property type="entry name" value="FECR PROTEIN DOMAIN-CONTAINING PROTEIN"/>
    <property type="match status" value="1"/>
</dbReference>
<dbReference type="Proteomes" id="UP001466331">
    <property type="component" value="Unassembled WGS sequence"/>
</dbReference>
<dbReference type="InterPro" id="IPR006860">
    <property type="entry name" value="FecR"/>
</dbReference>
<dbReference type="SUPFAM" id="SSF50998">
    <property type="entry name" value="Quinoprotein alcohol dehydrogenase-like"/>
    <property type="match status" value="1"/>
</dbReference>
<dbReference type="InterPro" id="IPR002372">
    <property type="entry name" value="PQQ_rpt_dom"/>
</dbReference>
<gene>
    <name evidence="3" type="ORF">WKV44_02990</name>
</gene>
<dbReference type="PANTHER" id="PTHR38731">
    <property type="entry name" value="LIPL45-RELATED LIPOPROTEIN-RELATED"/>
    <property type="match status" value="1"/>
</dbReference>
<feature type="domain" description="FecR protein" evidence="1">
    <location>
        <begin position="78"/>
        <end position="177"/>
    </location>
</feature>
<dbReference type="PROSITE" id="PS51257">
    <property type="entry name" value="PROKAR_LIPOPROTEIN"/>
    <property type="match status" value="1"/>
</dbReference>
<dbReference type="Pfam" id="PF13360">
    <property type="entry name" value="PQQ_2"/>
    <property type="match status" value="1"/>
</dbReference>
<protein>
    <submittedName>
        <fullName evidence="3">PQQ-binding-like beta-propeller repeat protein</fullName>
    </submittedName>
</protein>
<comment type="caution">
    <text evidence="3">The sequence shown here is derived from an EMBL/GenBank/DDBJ whole genome shotgun (WGS) entry which is preliminary data.</text>
</comment>
<dbReference type="EMBL" id="JBCHKQ010000001">
    <property type="protein sequence ID" value="MEM5947502.1"/>
    <property type="molecule type" value="Genomic_DNA"/>
</dbReference>
<dbReference type="InterPro" id="IPR011047">
    <property type="entry name" value="Quinoprotein_ADH-like_sf"/>
</dbReference>
<evidence type="ECO:0000259" key="2">
    <source>
        <dbReference type="Pfam" id="PF13360"/>
    </source>
</evidence>
<dbReference type="InterPro" id="IPR015943">
    <property type="entry name" value="WD40/YVTN_repeat-like_dom_sf"/>
</dbReference>
<accession>A0ABU9UA11</accession>
<feature type="domain" description="Pyrrolo-quinoline quinone repeat" evidence="2">
    <location>
        <begin position="650"/>
        <end position="867"/>
    </location>
</feature>
<evidence type="ECO:0000259" key="1">
    <source>
        <dbReference type="Pfam" id="PF04773"/>
    </source>
</evidence>